<protein>
    <submittedName>
        <fullName evidence="1">Uncharacterized protein</fullName>
    </submittedName>
</protein>
<dbReference type="EMBL" id="KE345565">
    <property type="protein sequence ID" value="EXC06669.1"/>
    <property type="molecule type" value="Genomic_DNA"/>
</dbReference>
<gene>
    <name evidence="1" type="ORF">L484_021505</name>
</gene>
<reference evidence="2" key="1">
    <citation type="submission" date="2013-01" db="EMBL/GenBank/DDBJ databases">
        <title>Draft Genome Sequence of a Mulberry Tree, Morus notabilis C.K. Schneid.</title>
        <authorList>
            <person name="He N."/>
            <person name="Zhao S."/>
        </authorList>
    </citation>
    <scope>NUCLEOTIDE SEQUENCE</scope>
</reference>
<keyword evidence="2" id="KW-1185">Reference proteome</keyword>
<dbReference type="Proteomes" id="UP000030645">
    <property type="component" value="Unassembled WGS sequence"/>
</dbReference>
<name>W9S364_9ROSA</name>
<organism evidence="1 2">
    <name type="scientific">Morus notabilis</name>
    <dbReference type="NCBI Taxonomy" id="981085"/>
    <lineage>
        <taxon>Eukaryota</taxon>
        <taxon>Viridiplantae</taxon>
        <taxon>Streptophyta</taxon>
        <taxon>Embryophyta</taxon>
        <taxon>Tracheophyta</taxon>
        <taxon>Spermatophyta</taxon>
        <taxon>Magnoliopsida</taxon>
        <taxon>eudicotyledons</taxon>
        <taxon>Gunneridae</taxon>
        <taxon>Pentapetalae</taxon>
        <taxon>rosids</taxon>
        <taxon>fabids</taxon>
        <taxon>Rosales</taxon>
        <taxon>Moraceae</taxon>
        <taxon>Moreae</taxon>
        <taxon>Morus</taxon>
    </lineage>
</organism>
<evidence type="ECO:0000313" key="2">
    <source>
        <dbReference type="Proteomes" id="UP000030645"/>
    </source>
</evidence>
<accession>W9S364</accession>
<sequence length="61" mass="7169">MMLASIRIRISSGDRSDDDKIRLQDDQIVLESRIAMSLEYHRLDMALFEWIFSPEDDHTGE</sequence>
<dbReference type="AlphaFoldDB" id="W9S364"/>
<proteinExistence type="predicted"/>
<evidence type="ECO:0000313" key="1">
    <source>
        <dbReference type="EMBL" id="EXC06669.1"/>
    </source>
</evidence>